<proteinExistence type="predicted"/>
<dbReference type="SMART" id="SM00306">
    <property type="entry name" value="HintN"/>
    <property type="match status" value="1"/>
</dbReference>
<dbReference type="CDD" id="cd00081">
    <property type="entry name" value="Hint"/>
    <property type="match status" value="1"/>
</dbReference>
<evidence type="ECO:0000313" key="5">
    <source>
        <dbReference type="Proteomes" id="UP000178272"/>
    </source>
</evidence>
<dbReference type="SMART" id="SM00305">
    <property type="entry name" value="HintC"/>
    <property type="match status" value="1"/>
</dbReference>
<accession>A0A1G1VAZ1</accession>
<dbReference type="Gene3D" id="2.170.16.10">
    <property type="entry name" value="Hedgehog/Intein (Hint) domain"/>
    <property type="match status" value="2"/>
</dbReference>
<dbReference type="InterPro" id="IPR003587">
    <property type="entry name" value="Hint_dom_N"/>
</dbReference>
<dbReference type="SUPFAM" id="SSF55608">
    <property type="entry name" value="Homing endonucleases"/>
    <property type="match status" value="2"/>
</dbReference>
<dbReference type="Gene3D" id="3.10.28.10">
    <property type="entry name" value="Homing endonucleases"/>
    <property type="match status" value="2"/>
</dbReference>
<evidence type="ECO:0000256" key="1">
    <source>
        <dbReference type="ARBA" id="ARBA00022813"/>
    </source>
</evidence>
<sequence>MFNLGVPFMKAKSLSEAVPTGTLPTNTTAPVGNKDNIQNIIAPQKIEIDLTYIKINDKYLRTIFVGGYPRFVSPGWLDPIINFDHSLDLSFFIYPVEGKTVLDDLRRKIAEMEAEIATDLQRGRVVNPGTQAKLEDARDLQEQLVKGAERFFQFSFYITIPADSLEELNQITHQVQSTLGSLLIVAKFTALQMEDGLLSTTPLGIDKLSITRNMDTTSLATTFPFVSAELSSDRGVLYGINEDNDSLVIFDRFRLENYNSLIFATSGAGKSTSGNEPVLYRNHSGEIKLGKIGNVVEKIIKKGVLEKIDEEMEGVVDPGIEVYAFDKYLKGNWSKVSIAARKIAPKTLYKVRTKSGREITITADHNLVILKNGKISIAKADEIESGDYIPLPRKIETKQEGEKSLNVYKLLSNSKIKYLKTVKGRVGNRLAKDGTTLPRNFPLSEDFFKFLGYFVSEGNATKQRVLISNTDKVVLNDVAYYFKALGINYSIVRKQEKAIGIHTFSEPFRELLAKLGTTRDSSKKNVPPLVFTTDNKRAASFLQGYFEGDGGVDGSQITATTKSKQLASDLSYLLLRFGIIARIAKTKKRATNGVRKRKSVYWKVSISGQENIKKFTDCVGFVSERKSKQLRTLVKNGNTNVDVIPELGSILKDIYQELYNSEIPAPKKFSEIKLGIFKPSRKELLKLIAGIEKRVAEIEALETDGLLTLQSLPTLEEIWQKAKKKEINSLLWHKLSSSWAVMKKREHPPLLASALQAASVTHQTAYNTEQISSSLYRSFRVTGESLLEFDKSLWASVVVGSGNTNYSRVLKARDFISKAYKNKKEGLVKIKQHLVWLKILSTSDLFWDPIVSIKKIKSRDKYVYDLTVDDQVFLAGFGGMFVHNSYAVKLEAVRSLMLGTEVFIIDPEAEYKPLTEAVGGEFISFSFNSPAKINPFELTPVSDPEESTLGLKILSLHSLFSVIMGKLSPTEEALMDRAFIATYKAKGITPDPQTQTKTPPLMEDLYKTLLGMEDPIARSLADRIEKFIKGSFAGIFDQHTNIDLKNPFTTFSVRDLEETLRPIAMFVILDFIWNRIKRDLKKRLLIVDEAWHMMRYPDTAQFLYSVAKRSRKYYLGLITITQDVEDFLSQDIGRAIVTNSALKLLMKQSPAAIERVAEVFKLSEGEKQLLLAADVGEGIFFAGPNHVALRIVASEEEHALISTKPEEVLLRQRKEQEIQTPTAIPITVNKPIYQVEEIK</sequence>
<dbReference type="InterPro" id="IPR027417">
    <property type="entry name" value="P-loop_NTPase"/>
</dbReference>
<dbReference type="InterPro" id="IPR004860">
    <property type="entry name" value="LAGLIDADG_dom"/>
</dbReference>
<dbReference type="GO" id="GO:0004519">
    <property type="term" value="F:endonuclease activity"/>
    <property type="evidence" value="ECO:0007669"/>
    <property type="project" value="InterPro"/>
</dbReference>
<dbReference type="InterPro" id="IPR027434">
    <property type="entry name" value="Homing_endonucl"/>
</dbReference>
<dbReference type="Pfam" id="PF14890">
    <property type="entry name" value="Intein_splicing"/>
    <property type="match status" value="1"/>
</dbReference>
<dbReference type="PROSITE" id="PS50817">
    <property type="entry name" value="INTEIN_N_TER"/>
    <property type="match status" value="1"/>
</dbReference>
<dbReference type="AlphaFoldDB" id="A0A1G1VAZ1"/>
<dbReference type="GO" id="GO:0016539">
    <property type="term" value="P:intein-mediated protein splicing"/>
    <property type="evidence" value="ECO:0007669"/>
    <property type="project" value="InterPro"/>
</dbReference>
<dbReference type="Gene3D" id="1.10.8.730">
    <property type="match status" value="1"/>
</dbReference>
<dbReference type="SUPFAM" id="SSF51294">
    <property type="entry name" value="Hedgehog/intein (Hint) domain"/>
    <property type="match status" value="1"/>
</dbReference>
<dbReference type="InterPro" id="IPR004042">
    <property type="entry name" value="Intein_endonuc_central"/>
</dbReference>
<dbReference type="NCBIfam" id="TIGR01443">
    <property type="entry name" value="intein_Cterm"/>
    <property type="match status" value="1"/>
</dbReference>
<dbReference type="InterPro" id="IPR036844">
    <property type="entry name" value="Hint_dom_sf"/>
</dbReference>
<dbReference type="Pfam" id="PF19044">
    <property type="entry name" value="P-loop_TraG"/>
    <property type="match status" value="1"/>
</dbReference>
<dbReference type="PROSITE" id="PS50819">
    <property type="entry name" value="INTEIN_ENDONUCLEASE"/>
    <property type="match status" value="1"/>
</dbReference>
<keyword evidence="2" id="KW-0651">Protein splicing</keyword>
<dbReference type="InterPro" id="IPR030934">
    <property type="entry name" value="Intein_C"/>
</dbReference>
<dbReference type="PRINTS" id="PR00379">
    <property type="entry name" value="INTEIN"/>
</dbReference>
<reference evidence="4 5" key="1">
    <citation type="journal article" date="2016" name="Nat. Commun.">
        <title>Thousands of microbial genomes shed light on interconnected biogeochemical processes in an aquifer system.</title>
        <authorList>
            <person name="Anantharaman K."/>
            <person name="Brown C.T."/>
            <person name="Hug L.A."/>
            <person name="Sharon I."/>
            <person name="Castelle C.J."/>
            <person name="Probst A.J."/>
            <person name="Thomas B.C."/>
            <person name="Singh A."/>
            <person name="Wilkins M.J."/>
            <person name="Karaoz U."/>
            <person name="Brodie E.L."/>
            <person name="Williams K.H."/>
            <person name="Hubbard S.S."/>
            <person name="Banfield J.F."/>
        </authorList>
    </citation>
    <scope>NUCLEOTIDE SEQUENCE [LARGE SCALE GENOMIC DNA]</scope>
</reference>
<dbReference type="CDD" id="cd01127">
    <property type="entry name" value="TrwB_TraG_TraD_VirD4"/>
    <property type="match status" value="1"/>
</dbReference>
<evidence type="ECO:0000256" key="2">
    <source>
        <dbReference type="ARBA" id="ARBA00023000"/>
    </source>
</evidence>
<evidence type="ECO:0000313" key="4">
    <source>
        <dbReference type="EMBL" id="OGY12382.1"/>
    </source>
</evidence>
<dbReference type="NCBIfam" id="TIGR01445">
    <property type="entry name" value="intein_Nterm"/>
    <property type="match status" value="1"/>
</dbReference>
<gene>
    <name evidence="4" type="ORF">A3F61_04125</name>
</gene>
<dbReference type="InterPro" id="IPR043964">
    <property type="entry name" value="P-loop_TraG"/>
</dbReference>
<dbReference type="Proteomes" id="UP000178272">
    <property type="component" value="Unassembled WGS sequence"/>
</dbReference>
<dbReference type="InterPro" id="IPR006141">
    <property type="entry name" value="Intein_N"/>
</dbReference>
<dbReference type="PANTHER" id="PTHR30121:SF6">
    <property type="entry name" value="SLR6007 PROTEIN"/>
    <property type="match status" value="1"/>
</dbReference>
<dbReference type="STRING" id="1797517.A3F61_04125"/>
<dbReference type="InterPro" id="IPR051162">
    <property type="entry name" value="T4SS_component"/>
</dbReference>
<organism evidence="4 5">
    <name type="scientific">Candidatus Blackburnbacteria bacterium RIFCSPHIGHO2_12_FULL_41_13b</name>
    <dbReference type="NCBI Taxonomy" id="1797517"/>
    <lineage>
        <taxon>Bacteria</taxon>
        <taxon>Candidatus Blackburniibacteriota</taxon>
    </lineage>
</organism>
<comment type="caution">
    <text evidence="4">The sequence shown here is derived from an EMBL/GenBank/DDBJ whole genome shotgun (WGS) entry which is preliminary data.</text>
</comment>
<name>A0A1G1VAZ1_9BACT</name>
<dbReference type="PROSITE" id="PS50818">
    <property type="entry name" value="INTEIN_C_TER"/>
    <property type="match status" value="1"/>
</dbReference>
<feature type="domain" description="DOD-type homing endonuclease" evidence="3">
    <location>
        <begin position="450"/>
        <end position="579"/>
    </location>
</feature>
<evidence type="ECO:0000259" key="3">
    <source>
        <dbReference type="PROSITE" id="PS50819"/>
    </source>
</evidence>
<dbReference type="Gene3D" id="3.40.50.300">
    <property type="entry name" value="P-loop containing nucleotide triphosphate hydrolases"/>
    <property type="match status" value="1"/>
</dbReference>
<dbReference type="PANTHER" id="PTHR30121">
    <property type="entry name" value="UNCHARACTERIZED PROTEIN YJGR-RELATED"/>
    <property type="match status" value="1"/>
</dbReference>
<dbReference type="SUPFAM" id="SSF52540">
    <property type="entry name" value="P-loop containing nucleoside triphosphate hydrolases"/>
    <property type="match status" value="1"/>
</dbReference>
<dbReference type="InterPro" id="IPR006142">
    <property type="entry name" value="INTEIN"/>
</dbReference>
<dbReference type="EMBL" id="MHCA01000019">
    <property type="protein sequence ID" value="OGY12382.1"/>
    <property type="molecule type" value="Genomic_DNA"/>
</dbReference>
<keyword evidence="1" id="KW-0068">Autocatalytic cleavage</keyword>
<dbReference type="Pfam" id="PF14528">
    <property type="entry name" value="LAGLIDADG_3"/>
    <property type="match status" value="2"/>
</dbReference>
<dbReference type="InterPro" id="IPR003586">
    <property type="entry name" value="Hint_dom_C"/>
</dbReference>
<protein>
    <recommendedName>
        <fullName evidence="3">DOD-type homing endonuclease domain-containing protein</fullName>
    </recommendedName>
</protein>